<name>A0ABR9D3L0_9GAMM</name>
<organism evidence="1 2">
    <name type="scientific">Methylomonas albis</name>
    <dbReference type="NCBI Taxonomy" id="1854563"/>
    <lineage>
        <taxon>Bacteria</taxon>
        <taxon>Pseudomonadati</taxon>
        <taxon>Pseudomonadota</taxon>
        <taxon>Gammaproteobacteria</taxon>
        <taxon>Methylococcales</taxon>
        <taxon>Methylococcaceae</taxon>
        <taxon>Methylomonas</taxon>
    </lineage>
</organism>
<comment type="caution">
    <text evidence="1">The sequence shown here is derived from an EMBL/GenBank/DDBJ whole genome shotgun (WGS) entry which is preliminary data.</text>
</comment>
<accession>A0ABR9D3L0</accession>
<reference evidence="1 2" key="1">
    <citation type="submission" date="2020-09" db="EMBL/GenBank/DDBJ databases">
        <title>Methylomonas albis sp. nov. and Methylomonas fluvii sp. nov.: Two cold-adapted methanotrophs from the River Elbe and an amended description of Methylovulum psychrotolerans strain Eb1.</title>
        <authorList>
            <person name="Bussmann I.K."/>
            <person name="Klings K.-W."/>
            <person name="Warnstedt J."/>
            <person name="Hoppert M."/>
            <person name="Saborowski A."/>
            <person name="Horn F."/>
            <person name="Liebner S."/>
        </authorList>
    </citation>
    <scope>NUCLEOTIDE SEQUENCE [LARGE SCALE GENOMIC DNA]</scope>
    <source>
        <strain evidence="1 2">EbA</strain>
    </source>
</reference>
<dbReference type="EMBL" id="JACXSS010000001">
    <property type="protein sequence ID" value="MBD9356858.1"/>
    <property type="molecule type" value="Genomic_DNA"/>
</dbReference>
<sequence>MKYIVKQIADDFIFEEMEQARKQFVEALNYTMESATIFFDKSSSNPLDFYIAYDFQQKHGDPVVYGFNLRDEMIRIFNLDESKTHSSTLALAISQQLKNLAEEIAERYDPEPTKTIAETQDKKDTQYANNINRSYREVLREAIEKDQAERLRKAEAVAPDDSYQRHTILLGSKSAVKS</sequence>
<dbReference type="RefSeq" id="WP_192375176.1">
    <property type="nucleotide sequence ID" value="NZ_CAJHIV010000001.1"/>
</dbReference>
<protein>
    <submittedName>
        <fullName evidence="1">Uncharacterized protein</fullName>
    </submittedName>
</protein>
<evidence type="ECO:0000313" key="2">
    <source>
        <dbReference type="Proteomes" id="UP000652176"/>
    </source>
</evidence>
<evidence type="ECO:0000313" key="1">
    <source>
        <dbReference type="EMBL" id="MBD9356858.1"/>
    </source>
</evidence>
<proteinExistence type="predicted"/>
<gene>
    <name evidence="1" type="ORF">IE877_13380</name>
</gene>
<dbReference type="Proteomes" id="UP000652176">
    <property type="component" value="Unassembled WGS sequence"/>
</dbReference>
<keyword evidence="2" id="KW-1185">Reference proteome</keyword>